<evidence type="ECO:0000256" key="2">
    <source>
        <dbReference type="ARBA" id="ARBA00009810"/>
    </source>
</evidence>
<dbReference type="PANTHER" id="PTHR30069">
    <property type="entry name" value="TONB-DEPENDENT OUTER MEMBRANE RECEPTOR"/>
    <property type="match status" value="1"/>
</dbReference>
<keyword evidence="10 12" id="KW-0472">Membrane</keyword>
<keyword evidence="6 12" id="KW-0812">Transmembrane</keyword>
<dbReference type="Pfam" id="PF07715">
    <property type="entry name" value="Plug"/>
    <property type="match status" value="1"/>
</dbReference>
<keyword evidence="5" id="KW-0410">Iron transport</keyword>
<dbReference type="Pfam" id="PF00593">
    <property type="entry name" value="TonB_dep_Rec_b-barrel"/>
    <property type="match status" value="1"/>
</dbReference>
<evidence type="ECO:0000256" key="9">
    <source>
        <dbReference type="ARBA" id="ARBA00023077"/>
    </source>
</evidence>
<evidence type="ECO:0000256" key="6">
    <source>
        <dbReference type="ARBA" id="ARBA00022692"/>
    </source>
</evidence>
<evidence type="ECO:0000259" key="14">
    <source>
        <dbReference type="SMART" id="SM00965"/>
    </source>
</evidence>
<dbReference type="GO" id="GO:0015344">
    <property type="term" value="F:siderophore uptake transmembrane transporter activity"/>
    <property type="evidence" value="ECO:0007669"/>
    <property type="project" value="TreeGrafter"/>
</dbReference>
<dbReference type="Proteomes" id="UP000266568">
    <property type="component" value="Unassembled WGS sequence"/>
</dbReference>
<dbReference type="GO" id="GO:0015232">
    <property type="term" value="F:heme transmembrane transporter activity"/>
    <property type="evidence" value="ECO:0007669"/>
    <property type="project" value="InterPro"/>
</dbReference>
<proteinExistence type="inferred from homology"/>
<dbReference type="GO" id="GO:0044718">
    <property type="term" value="P:siderophore transmembrane transport"/>
    <property type="evidence" value="ECO:0007669"/>
    <property type="project" value="TreeGrafter"/>
</dbReference>
<comment type="subcellular location">
    <subcellularLocation>
        <location evidence="1 12">Cell outer membrane</location>
        <topology evidence="1 12">Multi-pass membrane protein</topology>
    </subcellularLocation>
</comment>
<dbReference type="InterPro" id="IPR036942">
    <property type="entry name" value="Beta-barrel_TonB_sf"/>
</dbReference>
<dbReference type="SUPFAM" id="SSF56935">
    <property type="entry name" value="Porins"/>
    <property type="match status" value="1"/>
</dbReference>
<sequence length="1005" mass="110266">MISGGIFKKIGNRRLWAGALLASVSVGGLSLPMTARAQEVATEATRSFDIAPQLVVDALADFGRQSGLQVSLDADQVRGLSTQGVKGTMTPAQALDRLLASTGFAGRIEGRIVSLQRVSITAAEQRRSGTVELGPLRVEGEQAGGSGGIGRNGRVGAGGVAGGADEIFAAPRAVSIVTREELDRTPARHAADLITEVPGVTSAVNRLNPGLSVNIRGMQDFGRVNMMIDGMRQNFVQNGHQQRNGQMYVDPELISGVTIERGPRTSVHGMSAIAGSVNFTTLGFEDLLDGEADRIGVRLRGNTGLGGEGNGVNFLGSAAIAGRLTDNLEVLAAYSRRDIGDYDIGTKGGVGNSAFEFLGANGLQSIGRIRYASQLQNSALAKARLTLAEDHVFQLSYIGTWIDYDNVSDSRSHALDENESPWRRLGESNISSENFAFDYSWKPDSNWIDLRLKLYHVNTRNRNFTEPREHPTTPALTDTAWRLGYCEQTPIPASWQTACQYGYSTDHTIRTKTYGVQIDNTSSFDIGQDLKLNVNYGGEYFQDRSNSDVVAARDGREVLYNQYGQGDPLNPRGRRSMGGLFAKATLESPLYTLSAGLRYDHWWLKGETQVLGVVTEYQDRFARFLSYMCSLNTAAAIANCQGARAGGEAWARAALPSWFTGNAPVQRPGWVDRRDFYDYDVDRSEGRFLPSIEAAIRPTSWLEFYGSWAKSWRPPAINESLMVGGHPGDPLANMFPNPFADPEKTTTWELGANLSFNNLFKSDDVFFAKVGYFNTRARDYLFTSMNNNLPGHGMNIPLGLGNVMFVNNRTPMRFQGFEIEARYDVGFLYGGVAATLYTGKRNRFSQDLYPAGSGTSRFDQPNEDGSITPERQMALDAGFPSWQAWAEAQVFDQAAVFNSVSGAMLDKVSANIGVRLFDRRLDTGIRLIHSGSGGLLTWSDDETGNAWESYTTFDWYGSFTLNDRFRFFASIENLTDRRYIDARGDIFSQTWAPGHTVTGGLQVKF</sequence>
<dbReference type="InterPro" id="IPR037066">
    <property type="entry name" value="Plug_dom_sf"/>
</dbReference>
<dbReference type="PANTHER" id="PTHR30069:SF41">
    <property type="entry name" value="HEME_HEMOPEXIN UTILIZATION PROTEIN C"/>
    <property type="match status" value="1"/>
</dbReference>
<dbReference type="PROSITE" id="PS52016">
    <property type="entry name" value="TONB_DEPENDENT_REC_3"/>
    <property type="match status" value="1"/>
</dbReference>
<evidence type="ECO:0000256" key="3">
    <source>
        <dbReference type="ARBA" id="ARBA00022448"/>
    </source>
</evidence>
<dbReference type="InterPro" id="IPR010949">
    <property type="entry name" value="TonB_Hb/transfer/lactofer_rcpt"/>
</dbReference>
<dbReference type="Pfam" id="PF07660">
    <property type="entry name" value="STN"/>
    <property type="match status" value="1"/>
</dbReference>
<organism evidence="15 16">
    <name type="scientific">Hephaestia caeni</name>
    <dbReference type="NCBI Taxonomy" id="645617"/>
    <lineage>
        <taxon>Bacteria</taxon>
        <taxon>Pseudomonadati</taxon>
        <taxon>Pseudomonadota</taxon>
        <taxon>Alphaproteobacteria</taxon>
        <taxon>Sphingomonadales</taxon>
        <taxon>Sphingomonadaceae</taxon>
        <taxon>Hephaestia</taxon>
    </lineage>
</organism>
<dbReference type="SMART" id="SM00965">
    <property type="entry name" value="STN"/>
    <property type="match status" value="1"/>
</dbReference>
<keyword evidence="11 12" id="KW-0998">Cell outer membrane</keyword>
<dbReference type="InterPro" id="IPR039426">
    <property type="entry name" value="TonB-dep_rcpt-like"/>
</dbReference>
<accession>A0A397PB75</accession>
<dbReference type="NCBIfam" id="TIGR01785">
    <property type="entry name" value="TonB-hemin"/>
    <property type="match status" value="1"/>
</dbReference>
<evidence type="ECO:0000256" key="7">
    <source>
        <dbReference type="ARBA" id="ARBA00022729"/>
    </source>
</evidence>
<keyword evidence="9 13" id="KW-0798">TonB box</keyword>
<dbReference type="InterPro" id="IPR011276">
    <property type="entry name" value="TonB_haem/Hb_rcpt"/>
</dbReference>
<evidence type="ECO:0000256" key="1">
    <source>
        <dbReference type="ARBA" id="ARBA00004571"/>
    </source>
</evidence>
<evidence type="ECO:0000256" key="8">
    <source>
        <dbReference type="ARBA" id="ARBA00023004"/>
    </source>
</evidence>
<reference evidence="15 16" key="1">
    <citation type="submission" date="2018-08" db="EMBL/GenBank/DDBJ databases">
        <title>Genomic Encyclopedia of Type Strains, Phase IV (KMG-IV): sequencing the most valuable type-strain genomes for metagenomic binning, comparative biology and taxonomic classification.</title>
        <authorList>
            <person name="Goeker M."/>
        </authorList>
    </citation>
    <scope>NUCLEOTIDE SEQUENCE [LARGE SCALE GENOMIC DNA]</scope>
    <source>
        <strain evidence="15 16">DSM 25527</strain>
    </source>
</reference>
<evidence type="ECO:0000256" key="13">
    <source>
        <dbReference type="RuleBase" id="RU003357"/>
    </source>
</evidence>
<evidence type="ECO:0000256" key="12">
    <source>
        <dbReference type="PROSITE-ProRule" id="PRU01360"/>
    </source>
</evidence>
<dbReference type="InterPro" id="IPR012910">
    <property type="entry name" value="Plug_dom"/>
</dbReference>
<dbReference type="Gene3D" id="2.170.130.10">
    <property type="entry name" value="TonB-dependent receptor, plug domain"/>
    <property type="match status" value="1"/>
</dbReference>
<protein>
    <submittedName>
        <fullName evidence="15">Heme acquisition protein HasR</fullName>
    </submittedName>
</protein>
<keyword evidence="4 12" id="KW-1134">Transmembrane beta strand</keyword>
<dbReference type="InterPro" id="IPR000531">
    <property type="entry name" value="Beta-barrel_TonB"/>
</dbReference>
<dbReference type="InterPro" id="IPR011662">
    <property type="entry name" value="Secretin/TonB_short_N"/>
</dbReference>
<evidence type="ECO:0000256" key="4">
    <source>
        <dbReference type="ARBA" id="ARBA00022452"/>
    </source>
</evidence>
<dbReference type="OrthoDB" id="9760333at2"/>
<comment type="similarity">
    <text evidence="2 12 13">Belongs to the TonB-dependent receptor family.</text>
</comment>
<dbReference type="Gene3D" id="3.55.50.30">
    <property type="match status" value="1"/>
</dbReference>
<name>A0A397PB75_9SPHN</name>
<dbReference type="Gene3D" id="2.40.170.20">
    <property type="entry name" value="TonB-dependent receptor, beta-barrel domain"/>
    <property type="match status" value="1"/>
</dbReference>
<dbReference type="EMBL" id="QXDC01000002">
    <property type="protein sequence ID" value="RIA46208.1"/>
    <property type="molecule type" value="Genomic_DNA"/>
</dbReference>
<keyword evidence="7" id="KW-0732">Signal</keyword>
<gene>
    <name evidence="15" type="ORF">DFR49_0741</name>
</gene>
<dbReference type="NCBIfam" id="TIGR01786">
    <property type="entry name" value="TonB-hemlactrns"/>
    <property type="match status" value="1"/>
</dbReference>
<keyword evidence="16" id="KW-1185">Reference proteome</keyword>
<dbReference type="AlphaFoldDB" id="A0A397PB75"/>
<evidence type="ECO:0000313" key="15">
    <source>
        <dbReference type="EMBL" id="RIA46208.1"/>
    </source>
</evidence>
<evidence type="ECO:0000313" key="16">
    <source>
        <dbReference type="Proteomes" id="UP000266568"/>
    </source>
</evidence>
<evidence type="ECO:0000256" key="10">
    <source>
        <dbReference type="ARBA" id="ARBA00023136"/>
    </source>
</evidence>
<evidence type="ECO:0000256" key="11">
    <source>
        <dbReference type="ARBA" id="ARBA00023237"/>
    </source>
</evidence>
<dbReference type="GO" id="GO:0009279">
    <property type="term" value="C:cell outer membrane"/>
    <property type="evidence" value="ECO:0007669"/>
    <property type="project" value="UniProtKB-SubCell"/>
</dbReference>
<keyword evidence="3 12" id="KW-0813">Transport</keyword>
<keyword evidence="5" id="KW-0406">Ion transport</keyword>
<evidence type="ECO:0000256" key="5">
    <source>
        <dbReference type="ARBA" id="ARBA00022496"/>
    </source>
</evidence>
<keyword evidence="8" id="KW-0408">Iron</keyword>
<feature type="domain" description="Secretin/TonB short N-terminal" evidence="14">
    <location>
        <begin position="68"/>
        <end position="118"/>
    </location>
</feature>
<comment type="caution">
    <text evidence="15">The sequence shown here is derived from an EMBL/GenBank/DDBJ whole genome shotgun (WGS) entry which is preliminary data.</text>
</comment>
<dbReference type="RefSeq" id="WP_147373627.1">
    <property type="nucleotide sequence ID" value="NZ_QXDC01000002.1"/>
</dbReference>